<name>A0A9P8VV18_9HYPO</name>
<feature type="compositionally biased region" description="Low complexity" evidence="3">
    <location>
        <begin position="649"/>
        <end position="680"/>
    </location>
</feature>
<sequence>MELTPQNFAGARSGQRDTYTMKRSWTLGSWEAASSGELSCLLRGTYPQAKGVQPQDDFKKRRDLLLRLTSEHPSPEEALLYATCEGDAVRVQSILQLASNSEDRSYIPMEVLDLDRVQDSKSAILEAVRIGNTRIVKMLLQHGANINAIVAHETTLSIAAKSGSESLLRLLLQFGGDSHVAVLMLRLEKSKITGASAINRLTTAASRYRDDVLRGSQKAKMEAICLRRAFFKEHANMIRAAASGSSFTLWCRTWGDVIEKQPDQAWSIGISTLRGLCNRVLPYDLNAVLQCLGIAKCMSGVVDCDDTLDSRAAFREDLGRWQWLFSQEDGGQLAYAEAVREIWGVDVANLERKPLSHVQVLEAFQHMTLNLVSTGGKHRYSLIDSGLLSTQTHWRQRMLEPSMKSEMPECQSVSGSCNRSEGESSQPNPTGSSGEKGSERNSHDDVLNGRKVNDHPLTRYDMILVILMAGAIFAAVMAFLLMLGNSLRATTRSGAVGLPRTLDMVQAHSLKTAVGMFVQVARENGSAMVTKQKPDLLDDIGQDVNMAIDSGEVTSLRSLRDFLAGHSRTQPTKFRNALLATYDQLKEINIIQHSYSVFQEYFGLKLCNSAMMKAVRAQASQDTEDQDPNLKRSASPGTLTSQAQKRLRTSSSEEQSSSPSESPSTSMGTTSVSSGSPSKSSRGDKKTYCDECQHDFGTTSNYGKHRRGPRHDNKRYECSFRCGKSYLRNETRRRHEANVHRGILASEPQLPGRNVVG</sequence>
<dbReference type="GO" id="GO:0008270">
    <property type="term" value="F:zinc ion binding"/>
    <property type="evidence" value="ECO:0007669"/>
    <property type="project" value="UniProtKB-KW"/>
</dbReference>
<dbReference type="EMBL" id="JAGPYM010000042">
    <property type="protein sequence ID" value="KAH6874066.1"/>
    <property type="molecule type" value="Genomic_DNA"/>
</dbReference>
<keyword evidence="4" id="KW-1133">Transmembrane helix</keyword>
<keyword evidence="7" id="KW-1185">Reference proteome</keyword>
<evidence type="ECO:0000256" key="2">
    <source>
        <dbReference type="PROSITE-ProRule" id="PRU00042"/>
    </source>
</evidence>
<feature type="domain" description="C2H2-type" evidence="5">
    <location>
        <begin position="716"/>
        <end position="742"/>
    </location>
</feature>
<dbReference type="PROSITE" id="PS50157">
    <property type="entry name" value="ZINC_FINGER_C2H2_2"/>
    <property type="match status" value="2"/>
</dbReference>
<feature type="repeat" description="ANK" evidence="1">
    <location>
        <begin position="119"/>
        <end position="151"/>
    </location>
</feature>
<keyword evidence="4" id="KW-0472">Membrane</keyword>
<dbReference type="Pfam" id="PF12796">
    <property type="entry name" value="Ank_2"/>
    <property type="match status" value="1"/>
</dbReference>
<feature type="compositionally biased region" description="Polar residues" evidence="3">
    <location>
        <begin position="635"/>
        <end position="644"/>
    </location>
</feature>
<reference evidence="6 7" key="1">
    <citation type="journal article" date="2021" name="Nat. Commun.">
        <title>Genetic determinants of endophytism in the Arabidopsis root mycobiome.</title>
        <authorList>
            <person name="Mesny F."/>
            <person name="Miyauchi S."/>
            <person name="Thiergart T."/>
            <person name="Pickel B."/>
            <person name="Atanasova L."/>
            <person name="Karlsson M."/>
            <person name="Huettel B."/>
            <person name="Barry K.W."/>
            <person name="Haridas S."/>
            <person name="Chen C."/>
            <person name="Bauer D."/>
            <person name="Andreopoulos W."/>
            <person name="Pangilinan J."/>
            <person name="LaButti K."/>
            <person name="Riley R."/>
            <person name="Lipzen A."/>
            <person name="Clum A."/>
            <person name="Drula E."/>
            <person name="Henrissat B."/>
            <person name="Kohler A."/>
            <person name="Grigoriev I.V."/>
            <person name="Martin F.M."/>
            <person name="Hacquard S."/>
        </authorList>
    </citation>
    <scope>NUCLEOTIDE SEQUENCE [LARGE SCALE GENOMIC DNA]</scope>
    <source>
        <strain evidence="6 7">MPI-CAGE-CH-0241</strain>
    </source>
</reference>
<accession>A0A9P8VV18</accession>
<gene>
    <name evidence="6" type="ORF">B0T10DRAFT_233545</name>
</gene>
<evidence type="ECO:0000259" key="5">
    <source>
        <dbReference type="PROSITE" id="PS50157"/>
    </source>
</evidence>
<dbReference type="InterPro" id="IPR036770">
    <property type="entry name" value="Ankyrin_rpt-contain_sf"/>
</dbReference>
<feature type="domain" description="C2H2-type" evidence="5">
    <location>
        <begin position="687"/>
        <end position="716"/>
    </location>
</feature>
<proteinExistence type="predicted"/>
<dbReference type="AlphaFoldDB" id="A0A9P8VV18"/>
<dbReference type="Proteomes" id="UP000777438">
    <property type="component" value="Unassembled WGS sequence"/>
</dbReference>
<evidence type="ECO:0000256" key="4">
    <source>
        <dbReference type="SAM" id="Phobius"/>
    </source>
</evidence>
<evidence type="ECO:0000256" key="3">
    <source>
        <dbReference type="SAM" id="MobiDB-lite"/>
    </source>
</evidence>
<dbReference type="PROSITE" id="PS00028">
    <property type="entry name" value="ZINC_FINGER_C2H2_1"/>
    <property type="match status" value="2"/>
</dbReference>
<feature type="region of interest" description="Disordered" evidence="3">
    <location>
        <begin position="618"/>
        <end position="686"/>
    </location>
</feature>
<keyword evidence="1" id="KW-0040">ANK repeat</keyword>
<evidence type="ECO:0000313" key="7">
    <source>
        <dbReference type="Proteomes" id="UP000777438"/>
    </source>
</evidence>
<dbReference type="OrthoDB" id="4772519at2759"/>
<evidence type="ECO:0000256" key="1">
    <source>
        <dbReference type="PROSITE-ProRule" id="PRU00023"/>
    </source>
</evidence>
<keyword evidence="2" id="KW-0862">Zinc</keyword>
<dbReference type="InterPro" id="IPR002110">
    <property type="entry name" value="Ankyrin_rpt"/>
</dbReference>
<dbReference type="InterPro" id="IPR013087">
    <property type="entry name" value="Znf_C2H2_type"/>
</dbReference>
<comment type="caution">
    <text evidence="6">The sequence shown here is derived from an EMBL/GenBank/DDBJ whole genome shotgun (WGS) entry which is preliminary data.</text>
</comment>
<feature type="compositionally biased region" description="Basic and acidic residues" evidence="3">
    <location>
        <begin position="436"/>
        <end position="451"/>
    </location>
</feature>
<evidence type="ECO:0000313" key="6">
    <source>
        <dbReference type="EMBL" id="KAH6874066.1"/>
    </source>
</evidence>
<dbReference type="Gene3D" id="1.25.40.20">
    <property type="entry name" value="Ankyrin repeat-containing domain"/>
    <property type="match status" value="1"/>
</dbReference>
<feature type="compositionally biased region" description="Polar residues" evidence="3">
    <location>
        <begin position="411"/>
        <end position="435"/>
    </location>
</feature>
<dbReference type="SMART" id="SM00248">
    <property type="entry name" value="ANK"/>
    <property type="match status" value="2"/>
</dbReference>
<feature type="region of interest" description="Disordered" evidence="3">
    <location>
        <begin position="401"/>
        <end position="451"/>
    </location>
</feature>
<keyword evidence="2" id="KW-0863">Zinc-finger</keyword>
<keyword evidence="4" id="KW-0812">Transmembrane</keyword>
<keyword evidence="2" id="KW-0479">Metal-binding</keyword>
<feature type="transmembrane region" description="Helical" evidence="4">
    <location>
        <begin position="462"/>
        <end position="483"/>
    </location>
</feature>
<dbReference type="SUPFAM" id="SSF48403">
    <property type="entry name" value="Ankyrin repeat"/>
    <property type="match status" value="1"/>
</dbReference>
<dbReference type="Gene3D" id="3.30.160.60">
    <property type="entry name" value="Classic Zinc Finger"/>
    <property type="match status" value="1"/>
</dbReference>
<dbReference type="PROSITE" id="PS50088">
    <property type="entry name" value="ANK_REPEAT"/>
    <property type="match status" value="1"/>
</dbReference>
<organism evidence="6 7">
    <name type="scientific">Thelonectria olida</name>
    <dbReference type="NCBI Taxonomy" id="1576542"/>
    <lineage>
        <taxon>Eukaryota</taxon>
        <taxon>Fungi</taxon>
        <taxon>Dikarya</taxon>
        <taxon>Ascomycota</taxon>
        <taxon>Pezizomycotina</taxon>
        <taxon>Sordariomycetes</taxon>
        <taxon>Hypocreomycetidae</taxon>
        <taxon>Hypocreales</taxon>
        <taxon>Nectriaceae</taxon>
        <taxon>Thelonectria</taxon>
    </lineage>
</organism>
<protein>
    <recommendedName>
        <fullName evidence="5">C2H2-type domain-containing protein</fullName>
    </recommendedName>
</protein>
<dbReference type="PROSITE" id="PS50297">
    <property type="entry name" value="ANK_REP_REGION"/>
    <property type="match status" value="1"/>
</dbReference>